<dbReference type="AlphaFoldDB" id="A0A644ZD44"/>
<evidence type="ECO:0000256" key="1">
    <source>
        <dbReference type="SAM" id="MobiDB-lite"/>
    </source>
</evidence>
<sequence>MDLLNSPDGSIVNHLLQSSRAVTGLSLISHLSSHVMLASCLRQHSCLIHRMCQGLLRVNVLTPPDGFHADNSVCVVGCGNDNCVDILFPVQHYTIVLVSLGFRVELKYIFHLTAPINVAECHNIFCFGYILQVAASHSTNSNSCNVQLIARGHMPQSGDSMSRNNGQSANGQGRGFNKLSPTDSF</sequence>
<dbReference type="EMBL" id="VSSQ01008073">
    <property type="protein sequence ID" value="MPM37811.1"/>
    <property type="molecule type" value="Genomic_DNA"/>
</dbReference>
<name>A0A644ZD44_9ZZZZ</name>
<comment type="caution">
    <text evidence="2">The sequence shown here is derived from an EMBL/GenBank/DDBJ whole genome shotgun (WGS) entry which is preliminary data.</text>
</comment>
<protein>
    <submittedName>
        <fullName evidence="2">Uncharacterized protein</fullName>
    </submittedName>
</protein>
<evidence type="ECO:0000313" key="2">
    <source>
        <dbReference type="EMBL" id="MPM37811.1"/>
    </source>
</evidence>
<accession>A0A644ZD44</accession>
<organism evidence="2">
    <name type="scientific">bioreactor metagenome</name>
    <dbReference type="NCBI Taxonomy" id="1076179"/>
    <lineage>
        <taxon>unclassified sequences</taxon>
        <taxon>metagenomes</taxon>
        <taxon>ecological metagenomes</taxon>
    </lineage>
</organism>
<feature type="compositionally biased region" description="Polar residues" evidence="1">
    <location>
        <begin position="157"/>
        <end position="171"/>
    </location>
</feature>
<feature type="region of interest" description="Disordered" evidence="1">
    <location>
        <begin position="155"/>
        <end position="185"/>
    </location>
</feature>
<gene>
    <name evidence="2" type="ORF">SDC9_84430</name>
</gene>
<proteinExistence type="predicted"/>
<reference evidence="2" key="1">
    <citation type="submission" date="2019-08" db="EMBL/GenBank/DDBJ databases">
        <authorList>
            <person name="Kucharzyk K."/>
            <person name="Murdoch R.W."/>
            <person name="Higgins S."/>
            <person name="Loffler F."/>
        </authorList>
    </citation>
    <scope>NUCLEOTIDE SEQUENCE</scope>
</reference>